<accession>Q2SQ60</accession>
<evidence type="ECO:0000256" key="1">
    <source>
        <dbReference type="ARBA" id="ARBA00001946"/>
    </source>
</evidence>
<dbReference type="NCBIfam" id="TIGR00254">
    <property type="entry name" value="GGDEF"/>
    <property type="match status" value="1"/>
</dbReference>
<evidence type="ECO:0000256" key="4">
    <source>
        <dbReference type="SAM" id="Coils"/>
    </source>
</evidence>
<dbReference type="OrthoDB" id="9812260at2"/>
<dbReference type="RefSeq" id="WP_011394291.1">
    <property type="nucleotide sequence ID" value="NC_007645.1"/>
</dbReference>
<dbReference type="AlphaFoldDB" id="Q2SQ60"/>
<gene>
    <name evidence="6" type="ordered locus">HCH_00302</name>
</gene>
<protein>
    <recommendedName>
        <fullName evidence="2">diguanylate cyclase</fullName>
        <ecNumber evidence="2">2.7.7.65</ecNumber>
    </recommendedName>
</protein>
<dbReference type="FunFam" id="3.30.70.270:FF:000001">
    <property type="entry name" value="Diguanylate cyclase domain protein"/>
    <property type="match status" value="1"/>
</dbReference>
<reference evidence="6 7" key="1">
    <citation type="journal article" date="2005" name="Nucleic Acids Res.">
        <title>Genomic blueprint of Hahella chejuensis, a marine microbe producing an algicidal agent.</title>
        <authorList>
            <person name="Jeong H."/>
            <person name="Yim J.H."/>
            <person name="Lee C."/>
            <person name="Choi S.-H."/>
            <person name="Park Y.K."/>
            <person name="Yoon S.H."/>
            <person name="Hur C.-G."/>
            <person name="Kang H.-Y."/>
            <person name="Kim D."/>
            <person name="Lee H.H."/>
            <person name="Park K.H."/>
            <person name="Park S.-H."/>
            <person name="Park H.-S."/>
            <person name="Lee H.K."/>
            <person name="Oh T.K."/>
            <person name="Kim J.F."/>
        </authorList>
    </citation>
    <scope>NUCLEOTIDE SEQUENCE [LARGE SCALE GENOMIC DNA]</scope>
    <source>
        <strain evidence="6 7">KCTC 2396</strain>
    </source>
</reference>
<proteinExistence type="predicted"/>
<dbReference type="PANTHER" id="PTHR45138">
    <property type="entry name" value="REGULATORY COMPONENTS OF SENSORY TRANSDUCTION SYSTEM"/>
    <property type="match status" value="1"/>
</dbReference>
<dbReference type="SMART" id="SM00267">
    <property type="entry name" value="GGDEF"/>
    <property type="match status" value="1"/>
</dbReference>
<dbReference type="HOGENOM" id="CLU_025058_0_1_6"/>
<dbReference type="InterPro" id="IPR048516">
    <property type="entry name" value="DGCcoil"/>
</dbReference>
<organism evidence="6 7">
    <name type="scientific">Hahella chejuensis (strain KCTC 2396)</name>
    <dbReference type="NCBI Taxonomy" id="349521"/>
    <lineage>
        <taxon>Bacteria</taxon>
        <taxon>Pseudomonadati</taxon>
        <taxon>Pseudomonadota</taxon>
        <taxon>Gammaproteobacteria</taxon>
        <taxon>Oceanospirillales</taxon>
        <taxon>Hahellaceae</taxon>
        <taxon>Hahella</taxon>
    </lineage>
</organism>
<feature type="domain" description="GGDEF" evidence="5">
    <location>
        <begin position="446"/>
        <end position="578"/>
    </location>
</feature>
<dbReference type="eggNOG" id="COG3706">
    <property type="taxonomic scope" value="Bacteria"/>
</dbReference>
<dbReference type="GO" id="GO:0005886">
    <property type="term" value="C:plasma membrane"/>
    <property type="evidence" value="ECO:0007669"/>
    <property type="project" value="TreeGrafter"/>
</dbReference>
<dbReference type="PROSITE" id="PS50887">
    <property type="entry name" value="GGDEF"/>
    <property type="match status" value="1"/>
</dbReference>
<dbReference type="CDD" id="cd01949">
    <property type="entry name" value="GGDEF"/>
    <property type="match status" value="1"/>
</dbReference>
<dbReference type="Gene3D" id="3.30.70.270">
    <property type="match status" value="1"/>
</dbReference>
<feature type="coiled-coil region" evidence="4">
    <location>
        <begin position="381"/>
        <end position="415"/>
    </location>
</feature>
<dbReference type="InterPro" id="IPR000160">
    <property type="entry name" value="GGDEF_dom"/>
</dbReference>
<comment type="catalytic activity">
    <reaction evidence="3">
        <text>2 GTP = 3',3'-c-di-GMP + 2 diphosphate</text>
        <dbReference type="Rhea" id="RHEA:24898"/>
        <dbReference type="ChEBI" id="CHEBI:33019"/>
        <dbReference type="ChEBI" id="CHEBI:37565"/>
        <dbReference type="ChEBI" id="CHEBI:58805"/>
        <dbReference type="EC" id="2.7.7.65"/>
    </reaction>
</comment>
<sequence>MASENDRWKKKYFDKLDEFEQVESGLKERIHVLERIVVRVSLAAEGVDKDLDRELEALRNILRRENGSSRELNQQLDSIEKKVLALDQHKQAISGGVLEALGELIEQLSQQNISREARKQLKKYGKQLKNRVEDLRHYPQLLKEFSQLQAAVLQELFSDSDGRKDKKEGFLSRLFANREGGESVVQEELEEDIEAPPPQSQDAEESRYALEVGQDAAASTLDGGNFEPGFSAIADHVCISLNHLIDQLVLPPNMLGDSEKLKNKISGGLNWYELAPTLDDVAALAIAAVGRGQREFESFLKALDERLASIQNFLQGSQANVQESRDNNAELEKSVREQVTSMQENVRGATDIDSLKCSVQHNLDTLISSIDRFMHKEADREARLSEEVELLHHRLRELESESGEVRERLEIERARALTDALTALPNREAYENRVRDEFERWRRYGNPLTLVVADIDRFKEVNDKFGHLAGDKVIQLIGKEVSRRIRKTDFIARYGGEEFVVLLPETPASIAAEVMDKTREMISRLPFHFRNEKVRITMSFGVCEFHGDATVQGVFEKADQALYKAKRSGRNQVQIAGV</sequence>
<dbReference type="SUPFAM" id="SSF55073">
    <property type="entry name" value="Nucleotide cyclase"/>
    <property type="match status" value="1"/>
</dbReference>
<evidence type="ECO:0000259" key="5">
    <source>
        <dbReference type="PROSITE" id="PS50887"/>
    </source>
</evidence>
<dbReference type="Proteomes" id="UP000000238">
    <property type="component" value="Chromosome"/>
</dbReference>
<evidence type="ECO:0000256" key="2">
    <source>
        <dbReference type="ARBA" id="ARBA00012528"/>
    </source>
</evidence>
<dbReference type="Pfam" id="PF00990">
    <property type="entry name" value="GGDEF"/>
    <property type="match status" value="1"/>
</dbReference>
<dbReference type="InterPro" id="IPR029787">
    <property type="entry name" value="Nucleotide_cyclase"/>
</dbReference>
<evidence type="ECO:0000313" key="6">
    <source>
        <dbReference type="EMBL" id="ABC27214.1"/>
    </source>
</evidence>
<dbReference type="EC" id="2.7.7.65" evidence="2"/>
<feature type="coiled-coil region" evidence="4">
    <location>
        <begin position="55"/>
        <end position="89"/>
    </location>
</feature>
<dbReference type="EMBL" id="CP000155">
    <property type="protein sequence ID" value="ABC27214.1"/>
    <property type="molecule type" value="Genomic_DNA"/>
</dbReference>
<dbReference type="KEGG" id="hch:HCH_00302"/>
<dbReference type="GO" id="GO:0043709">
    <property type="term" value="P:cell adhesion involved in single-species biofilm formation"/>
    <property type="evidence" value="ECO:0007669"/>
    <property type="project" value="TreeGrafter"/>
</dbReference>
<dbReference type="Pfam" id="PF20975">
    <property type="entry name" value="DGCcoil"/>
    <property type="match status" value="1"/>
</dbReference>
<keyword evidence="7" id="KW-1185">Reference proteome</keyword>
<dbReference type="GO" id="GO:0052621">
    <property type="term" value="F:diguanylate cyclase activity"/>
    <property type="evidence" value="ECO:0007669"/>
    <property type="project" value="UniProtKB-EC"/>
</dbReference>
<evidence type="ECO:0000256" key="3">
    <source>
        <dbReference type="ARBA" id="ARBA00034247"/>
    </source>
</evidence>
<comment type="cofactor">
    <cofactor evidence="1">
        <name>Mg(2+)</name>
        <dbReference type="ChEBI" id="CHEBI:18420"/>
    </cofactor>
</comment>
<keyword evidence="4" id="KW-0175">Coiled coil</keyword>
<dbReference type="PANTHER" id="PTHR45138:SF9">
    <property type="entry name" value="DIGUANYLATE CYCLASE DGCM-RELATED"/>
    <property type="match status" value="1"/>
</dbReference>
<dbReference type="GO" id="GO:1902201">
    <property type="term" value="P:negative regulation of bacterial-type flagellum-dependent cell motility"/>
    <property type="evidence" value="ECO:0007669"/>
    <property type="project" value="TreeGrafter"/>
</dbReference>
<dbReference type="InterPro" id="IPR050469">
    <property type="entry name" value="Diguanylate_Cyclase"/>
</dbReference>
<evidence type="ECO:0000313" key="7">
    <source>
        <dbReference type="Proteomes" id="UP000000238"/>
    </source>
</evidence>
<dbReference type="InterPro" id="IPR043128">
    <property type="entry name" value="Rev_trsase/Diguanyl_cyclase"/>
</dbReference>
<name>Q2SQ60_HAHCH</name>
<dbReference type="STRING" id="349521.HCH_00302"/>